<dbReference type="Pfam" id="PF02517">
    <property type="entry name" value="Rce1-like"/>
    <property type="match status" value="1"/>
</dbReference>
<dbReference type="RefSeq" id="WP_099478460.1">
    <property type="nucleotide sequence ID" value="NZ_CP016809.1"/>
</dbReference>
<accession>A0A1B2E3C3</accession>
<evidence type="ECO:0000313" key="3">
    <source>
        <dbReference type="EMBL" id="ANY74475.1"/>
    </source>
</evidence>
<proteinExistence type="predicted"/>
<dbReference type="EMBL" id="CP016809">
    <property type="protein sequence ID" value="ANY74475.1"/>
    <property type="molecule type" value="Genomic_DNA"/>
</dbReference>
<evidence type="ECO:0000259" key="2">
    <source>
        <dbReference type="Pfam" id="PF02517"/>
    </source>
</evidence>
<feature type="transmembrane region" description="Helical" evidence="1">
    <location>
        <begin position="450"/>
        <end position="468"/>
    </location>
</feature>
<feature type="domain" description="CAAX prenyl protease 2/Lysostaphin resistance protein A-like" evidence="2">
    <location>
        <begin position="416"/>
        <end position="508"/>
    </location>
</feature>
<dbReference type="GO" id="GO:0004175">
    <property type="term" value="F:endopeptidase activity"/>
    <property type="evidence" value="ECO:0007669"/>
    <property type="project" value="UniProtKB-ARBA"/>
</dbReference>
<feature type="transmembrane region" description="Helical" evidence="1">
    <location>
        <begin position="524"/>
        <end position="542"/>
    </location>
</feature>
<dbReference type="InterPro" id="IPR003675">
    <property type="entry name" value="Rce1/LyrA-like_dom"/>
</dbReference>
<feature type="transmembrane region" description="Helical" evidence="1">
    <location>
        <begin position="378"/>
        <end position="398"/>
    </location>
</feature>
<feature type="transmembrane region" description="Helical" evidence="1">
    <location>
        <begin position="319"/>
        <end position="342"/>
    </location>
</feature>
<dbReference type="AlphaFoldDB" id="A0A1B2E3C3"/>
<feature type="transmembrane region" description="Helical" evidence="1">
    <location>
        <begin position="499"/>
        <end position="518"/>
    </location>
</feature>
<protein>
    <submittedName>
        <fullName evidence="3">Abortive phage infection protein</fullName>
    </submittedName>
</protein>
<feature type="transmembrane region" description="Helical" evidence="1">
    <location>
        <begin position="418"/>
        <end position="438"/>
    </location>
</feature>
<reference evidence="3" key="1">
    <citation type="submission" date="2016-08" db="EMBL/GenBank/DDBJ databases">
        <title>Complete Genome Seqeunce of Paenibacillus sp. nov. IHBB 9852 from high altitute lake of Indian trans-Himalayas.</title>
        <authorList>
            <person name="Kiran S."/>
            <person name="Swarnkar M.K."/>
            <person name="Rana A."/>
            <person name="Tewari R."/>
            <person name="Gulati A."/>
        </authorList>
    </citation>
    <scope>NUCLEOTIDE SEQUENCE [LARGE SCALE GENOMIC DNA]</scope>
    <source>
        <strain evidence="3">IHBB 9852</strain>
    </source>
</reference>
<dbReference type="GO" id="GO:0080120">
    <property type="term" value="P:CAAX-box protein maturation"/>
    <property type="evidence" value="ECO:0007669"/>
    <property type="project" value="UniProtKB-ARBA"/>
</dbReference>
<name>A0A1B2E3C3_9BACL</name>
<sequence>MNRAAEPLKLTPNLKKLIAPAIIGLILFLVFQVLPSTSFESTDTPYPKIISKEEAAQAASRFASEHLGFPAAEGEDTLVTYQSNSELYGYLAKEKKLRDYNKSYGAKYPYDVYRVRFTLPGGDALNVDVHMQNAGIAGFSYDSARSVYDRIELNQGEVRKQMLLLVEEGMTLAEKQALAEPWLKWAGYDATQLQLSTREGEPTLKYTVTEAAIGDSRLQLAFTFEHGKLRSFEPAFSVPAAHTAYVNKQTQDATLLTLVGYGLFTLVLGILAIVYSVKTRAYTSFKRGILLSVLLFVIQMLNTYNLVPVFKAQGMSETGIIGIMIFYAIYSLIFSALLYFSLVGGSGLWRKEDGLNPWPRAKEPGYGRYVLDSMKVGYMWALILLGIQSLIFIALGLTLNTWSTTDASQSPYNMLYPWLFPLMAWLAGISEEAVYRLFGIRMVKKIVRSTFVASLITSIIWALGHTLYPIYPVVSRPIELVIIGLLFSYIFLKYGYIAAMFSHVIFNSILMGFSLVMLQGAPNVLIGLFYMVLPAIVAYVIYRLNPIKKEKPYVTTPHHEGH</sequence>
<dbReference type="KEGG" id="pib:BBD41_18935"/>
<evidence type="ECO:0000256" key="1">
    <source>
        <dbReference type="SAM" id="Phobius"/>
    </source>
</evidence>
<feature type="transmembrane region" description="Helical" evidence="1">
    <location>
        <begin position="255"/>
        <end position="277"/>
    </location>
</feature>
<feature type="transmembrane region" description="Helical" evidence="1">
    <location>
        <begin position="289"/>
        <end position="307"/>
    </location>
</feature>
<feature type="transmembrane region" description="Helical" evidence="1">
    <location>
        <begin position="17"/>
        <end position="34"/>
    </location>
</feature>
<keyword evidence="1" id="KW-1133">Transmembrane helix</keyword>
<keyword evidence="1" id="KW-0472">Membrane</keyword>
<keyword evidence="1" id="KW-0812">Transmembrane</keyword>
<gene>
    <name evidence="3" type="ORF">BBD41_18935</name>
</gene>
<organism evidence="3">
    <name type="scientific">Paenibacillus ihbetae</name>
    <dbReference type="NCBI Taxonomy" id="1870820"/>
    <lineage>
        <taxon>Bacteria</taxon>
        <taxon>Bacillati</taxon>
        <taxon>Bacillota</taxon>
        <taxon>Bacilli</taxon>
        <taxon>Bacillales</taxon>
        <taxon>Paenibacillaceae</taxon>
        <taxon>Paenibacillus</taxon>
    </lineage>
</organism>